<keyword evidence="3" id="KW-1185">Reference proteome</keyword>
<dbReference type="Proteomes" id="UP000243342">
    <property type="component" value="Unassembled WGS sequence"/>
</dbReference>
<name>A0A1J7C7E7_9ACTN</name>
<evidence type="ECO:0000313" key="2">
    <source>
        <dbReference type="EMBL" id="OIV37472.1"/>
    </source>
</evidence>
<comment type="caution">
    <text evidence="2">The sequence shown here is derived from an EMBL/GenBank/DDBJ whole genome shotgun (WGS) entry which is preliminary data.</text>
</comment>
<organism evidence="2 3">
    <name type="scientific">Mangrovactinospora gilvigrisea</name>
    <dbReference type="NCBI Taxonomy" id="1428644"/>
    <lineage>
        <taxon>Bacteria</taxon>
        <taxon>Bacillati</taxon>
        <taxon>Actinomycetota</taxon>
        <taxon>Actinomycetes</taxon>
        <taxon>Kitasatosporales</taxon>
        <taxon>Streptomycetaceae</taxon>
        <taxon>Mangrovactinospora</taxon>
    </lineage>
</organism>
<protein>
    <submittedName>
        <fullName evidence="2">Uncharacterized protein</fullName>
    </submittedName>
</protein>
<gene>
    <name evidence="2" type="ORF">BIV57_10920</name>
</gene>
<feature type="compositionally biased region" description="Polar residues" evidence="1">
    <location>
        <begin position="81"/>
        <end position="90"/>
    </location>
</feature>
<evidence type="ECO:0000313" key="3">
    <source>
        <dbReference type="Proteomes" id="UP000243342"/>
    </source>
</evidence>
<accession>A0A1J7C7E7</accession>
<dbReference type="STRING" id="1428644.BIV57_10920"/>
<dbReference type="EMBL" id="MLCF01000052">
    <property type="protein sequence ID" value="OIV37472.1"/>
    <property type="molecule type" value="Genomic_DNA"/>
</dbReference>
<dbReference type="AlphaFoldDB" id="A0A1J7C7E7"/>
<feature type="region of interest" description="Disordered" evidence="1">
    <location>
        <begin position="39"/>
        <end position="90"/>
    </location>
</feature>
<sequence length="90" mass="9729">MSSLIAAAVHDAAEDEPALVPLSRPEFVRPLRALVLPPVRDREHVLHGPLGGDGTKPSRPPAASNDTTDTTNRDQELRLPCQSTKRLSSQ</sequence>
<proteinExistence type="predicted"/>
<reference evidence="2 3" key="1">
    <citation type="submission" date="2016-10" db="EMBL/GenBank/DDBJ databases">
        <title>Genome sequence of Streptomyces gilvigriseus MUSC 26.</title>
        <authorList>
            <person name="Lee L.-H."/>
            <person name="Ser H.-L."/>
        </authorList>
    </citation>
    <scope>NUCLEOTIDE SEQUENCE [LARGE SCALE GENOMIC DNA]</scope>
    <source>
        <strain evidence="2 3">MUSC 26</strain>
    </source>
</reference>
<evidence type="ECO:0000256" key="1">
    <source>
        <dbReference type="SAM" id="MobiDB-lite"/>
    </source>
</evidence>